<sequence>MYATIESVELQEEANQLAAMILQSEEAEHYRNCFKRLQQDEEAQQIIAHFTKVKEQYEDVQRFGKYHPDYRTISKEMREVKRKLDLHDTVVDFKKAETAVQSILDEISIEIGQAVSAYIKVPTGNPYFDGLSSCGGGCGSGGSCGCKVS</sequence>
<protein>
    <submittedName>
        <fullName evidence="1">Regulator</fullName>
    </submittedName>
</protein>
<proteinExistence type="predicted"/>
<dbReference type="PANTHER" id="PTHR38448:SF2">
    <property type="entry name" value="REGULATORY PROTEIN YLBF"/>
    <property type="match status" value="1"/>
</dbReference>
<dbReference type="SUPFAM" id="SSF158622">
    <property type="entry name" value="YheA/YmcA-like"/>
    <property type="match status" value="1"/>
</dbReference>
<dbReference type="Proteomes" id="UP000028091">
    <property type="component" value="Unassembled WGS sequence"/>
</dbReference>
<dbReference type="Gene3D" id="1.20.1500.10">
    <property type="entry name" value="YheA/YmcA-like"/>
    <property type="match status" value="1"/>
</dbReference>
<accession>A0A081LFF3</accession>
<dbReference type="InterPro" id="IPR010368">
    <property type="entry name" value="Com_YlbF"/>
</dbReference>
<organism evidence="1 2">
    <name type="scientific">Bacillus zhangzhouensis</name>
    <dbReference type="NCBI Taxonomy" id="1178540"/>
    <lineage>
        <taxon>Bacteria</taxon>
        <taxon>Bacillati</taxon>
        <taxon>Bacillota</taxon>
        <taxon>Bacilli</taxon>
        <taxon>Bacillales</taxon>
        <taxon>Bacillaceae</taxon>
        <taxon>Bacillus</taxon>
    </lineage>
</organism>
<gene>
    <name evidence="1" type="ORF">BA70_07855</name>
</gene>
<dbReference type="RefSeq" id="WP_034318038.1">
    <property type="nucleotide sequence ID" value="NZ_JALPZN010000024.1"/>
</dbReference>
<dbReference type="eggNOG" id="COG3679">
    <property type="taxonomic scope" value="Bacteria"/>
</dbReference>
<evidence type="ECO:0000313" key="1">
    <source>
        <dbReference type="EMBL" id="KEP27979.1"/>
    </source>
</evidence>
<name>A0A081LFF3_9BACI</name>
<dbReference type="AlphaFoldDB" id="A0A081LFF3"/>
<reference evidence="1 2" key="1">
    <citation type="submission" date="2012-09" db="EMBL/GenBank/DDBJ databases">
        <title>Genome Sequence of Bacillus sp. DW5-4.</title>
        <authorList>
            <person name="Lai Q."/>
            <person name="Liu Y."/>
            <person name="Shao Z."/>
        </authorList>
    </citation>
    <scope>NUCLEOTIDE SEQUENCE [LARGE SCALE GENOMIC DNA]</scope>
    <source>
        <strain evidence="1 2">DW5-4</strain>
    </source>
</reference>
<dbReference type="InterPro" id="IPR023378">
    <property type="entry name" value="YheA/YmcA-like_dom_sf"/>
</dbReference>
<dbReference type="OrthoDB" id="2157513at2"/>
<dbReference type="Pfam" id="PF06133">
    <property type="entry name" value="Com_YlbF"/>
    <property type="match status" value="1"/>
</dbReference>
<dbReference type="InterPro" id="IPR052767">
    <property type="entry name" value="Bact_com_dev_regulator"/>
</dbReference>
<evidence type="ECO:0000313" key="2">
    <source>
        <dbReference type="Proteomes" id="UP000028091"/>
    </source>
</evidence>
<dbReference type="EMBL" id="JOTP01000002">
    <property type="protein sequence ID" value="KEP27979.1"/>
    <property type="molecule type" value="Genomic_DNA"/>
</dbReference>
<comment type="caution">
    <text evidence="1">The sequence shown here is derived from an EMBL/GenBank/DDBJ whole genome shotgun (WGS) entry which is preliminary data.</text>
</comment>
<dbReference type="PANTHER" id="PTHR38448">
    <property type="entry name" value="REGULATORY PROTEIN YLBF-RELATED"/>
    <property type="match status" value="1"/>
</dbReference>
<keyword evidence="2" id="KW-1185">Reference proteome</keyword>